<feature type="compositionally biased region" description="Polar residues" evidence="1">
    <location>
        <begin position="314"/>
        <end position="323"/>
    </location>
</feature>
<gene>
    <name evidence="4" type="ORF">TTHERM_00030350</name>
</gene>
<keyword evidence="3" id="KW-0732">Signal</keyword>
<dbReference type="KEGG" id="tet:TTHERM_00030350"/>
<dbReference type="EMBL" id="GG662720">
    <property type="protein sequence ID" value="EAR86386.2"/>
    <property type="molecule type" value="Genomic_DNA"/>
</dbReference>
<protein>
    <submittedName>
        <fullName evidence="4">Transmembrane protein, putative</fullName>
    </submittedName>
</protein>
<feature type="signal peptide" evidence="3">
    <location>
        <begin position="1"/>
        <end position="23"/>
    </location>
</feature>
<accession>Q22MT8</accession>
<feature type="compositionally biased region" description="Acidic residues" evidence="1">
    <location>
        <begin position="301"/>
        <end position="312"/>
    </location>
</feature>
<evidence type="ECO:0000313" key="5">
    <source>
        <dbReference type="Proteomes" id="UP000009168"/>
    </source>
</evidence>
<dbReference type="InParanoid" id="Q22MT8"/>
<feature type="compositionally biased region" description="Basic and acidic residues" evidence="1">
    <location>
        <begin position="283"/>
        <end position="300"/>
    </location>
</feature>
<feature type="region of interest" description="Disordered" evidence="1">
    <location>
        <begin position="283"/>
        <end position="323"/>
    </location>
</feature>
<dbReference type="HOGENOM" id="CLU_554928_0_0_1"/>
<evidence type="ECO:0000313" key="4">
    <source>
        <dbReference type="EMBL" id="EAR86386.2"/>
    </source>
</evidence>
<dbReference type="RefSeq" id="XP_976932.2">
    <property type="nucleotide sequence ID" value="XM_971839.3"/>
</dbReference>
<keyword evidence="2 4" id="KW-0812">Transmembrane</keyword>
<evidence type="ECO:0000256" key="1">
    <source>
        <dbReference type="SAM" id="MobiDB-lite"/>
    </source>
</evidence>
<proteinExistence type="predicted"/>
<name>Q22MT8_TETTS</name>
<keyword evidence="2" id="KW-0472">Membrane</keyword>
<dbReference type="GeneID" id="7828665"/>
<feature type="chain" id="PRO_5004201123" evidence="3">
    <location>
        <begin position="24"/>
        <end position="372"/>
    </location>
</feature>
<evidence type="ECO:0000256" key="2">
    <source>
        <dbReference type="SAM" id="Phobius"/>
    </source>
</evidence>
<reference evidence="5" key="1">
    <citation type="journal article" date="2006" name="PLoS Biol.">
        <title>Macronuclear genome sequence of the ciliate Tetrahymena thermophila, a model eukaryote.</title>
        <authorList>
            <person name="Eisen J.A."/>
            <person name="Coyne R.S."/>
            <person name="Wu M."/>
            <person name="Wu D."/>
            <person name="Thiagarajan M."/>
            <person name="Wortman J.R."/>
            <person name="Badger J.H."/>
            <person name="Ren Q."/>
            <person name="Amedeo P."/>
            <person name="Jones K.M."/>
            <person name="Tallon L.J."/>
            <person name="Delcher A.L."/>
            <person name="Salzberg S.L."/>
            <person name="Silva J.C."/>
            <person name="Haas B.J."/>
            <person name="Majoros W.H."/>
            <person name="Farzad M."/>
            <person name="Carlton J.M."/>
            <person name="Smith R.K. Jr."/>
            <person name="Garg J."/>
            <person name="Pearlman R.E."/>
            <person name="Karrer K.M."/>
            <person name="Sun L."/>
            <person name="Manning G."/>
            <person name="Elde N.C."/>
            <person name="Turkewitz A.P."/>
            <person name="Asai D.J."/>
            <person name="Wilkes D.E."/>
            <person name="Wang Y."/>
            <person name="Cai H."/>
            <person name="Collins K."/>
            <person name="Stewart B.A."/>
            <person name="Lee S.R."/>
            <person name="Wilamowska K."/>
            <person name="Weinberg Z."/>
            <person name="Ruzzo W.L."/>
            <person name="Wloga D."/>
            <person name="Gaertig J."/>
            <person name="Frankel J."/>
            <person name="Tsao C.-C."/>
            <person name="Gorovsky M.A."/>
            <person name="Keeling P.J."/>
            <person name="Waller R.F."/>
            <person name="Patron N.J."/>
            <person name="Cherry J.M."/>
            <person name="Stover N.A."/>
            <person name="Krieger C.J."/>
            <person name="del Toro C."/>
            <person name="Ryder H.F."/>
            <person name="Williamson S.C."/>
            <person name="Barbeau R.A."/>
            <person name="Hamilton E.P."/>
            <person name="Orias E."/>
        </authorList>
    </citation>
    <scope>NUCLEOTIDE SEQUENCE [LARGE SCALE GENOMIC DNA]</scope>
    <source>
        <strain evidence="5">SB210</strain>
    </source>
</reference>
<evidence type="ECO:0000256" key="3">
    <source>
        <dbReference type="SAM" id="SignalP"/>
    </source>
</evidence>
<dbReference type="AlphaFoldDB" id="Q22MT8"/>
<organism evidence="4 5">
    <name type="scientific">Tetrahymena thermophila (strain SB210)</name>
    <dbReference type="NCBI Taxonomy" id="312017"/>
    <lineage>
        <taxon>Eukaryota</taxon>
        <taxon>Sar</taxon>
        <taxon>Alveolata</taxon>
        <taxon>Ciliophora</taxon>
        <taxon>Intramacronucleata</taxon>
        <taxon>Oligohymenophorea</taxon>
        <taxon>Hymenostomatida</taxon>
        <taxon>Tetrahymenina</taxon>
        <taxon>Tetrahymenidae</taxon>
        <taxon>Tetrahymena</taxon>
    </lineage>
</organism>
<sequence>MKIQHFLLSIILISTLSSITVKADIGLFDSASKIFVDKIKDLFEKYMSSVDENGVNQMQLKFIQQFLKSIALGEIRLYDWALHQKDQVKIKEMKAEVDGFIEAIFQGKYSTLSQLIQEIRKENPSELKGRFSEDTFMKDIQDQENQQILVNAIVNKLFEQYGTKEALVQSFKDLDSLKKFLIKYKNVNESDIDLAMNYLKDVKKIQKSLELVLQKLTDEQMRNKLVNIFMKMAKSQASGQDILEIFYTDSQLSELLIDTDWETLIKLKDQIYAYGGKAYQEYQKKRDQEEKSRQENKQNQDQDEDDEEEEGEGSLQNDKSSDSSMSLGKIILIIASIAFVISLVFVGMRKYRQAKAGDSGFHDERYYVNSNL</sequence>
<keyword evidence="5" id="KW-1185">Reference proteome</keyword>
<keyword evidence="2" id="KW-1133">Transmembrane helix</keyword>
<dbReference type="Proteomes" id="UP000009168">
    <property type="component" value="Unassembled WGS sequence"/>
</dbReference>
<feature type="transmembrane region" description="Helical" evidence="2">
    <location>
        <begin position="327"/>
        <end position="346"/>
    </location>
</feature>